<dbReference type="AlphaFoldDB" id="A0A6H1P4J7"/>
<name>A0A6H1P4J7_PRIMG</name>
<reference evidence="1 2" key="1">
    <citation type="submission" date="2020-04" db="EMBL/GenBank/DDBJ databases">
        <title>Genome-Wide Identification of 5-Methylcytosine Sites in Bacterial Genomes By High-Throughput Sequencing of MspJI Restriction Fragments.</title>
        <authorList>
            <person name="Wu V."/>
        </authorList>
    </citation>
    <scope>NUCLEOTIDE SEQUENCE [LARGE SCALE GENOMIC DNA]</scope>
    <source>
        <strain evidence="1 2">S2</strain>
    </source>
</reference>
<accession>A0A6H1P4J7</accession>
<reference evidence="1 2" key="2">
    <citation type="submission" date="2020-04" db="EMBL/GenBank/DDBJ databases">
        <authorList>
            <person name="Fomenkov A."/>
            <person name="Anton B.P."/>
            <person name="Roberts R.J."/>
        </authorList>
    </citation>
    <scope>NUCLEOTIDE SEQUENCE [LARGE SCALE GENOMIC DNA]</scope>
    <source>
        <strain evidence="1 2">S2</strain>
    </source>
</reference>
<proteinExistence type="predicted"/>
<protein>
    <submittedName>
        <fullName evidence="1">Uncharacterized protein</fullName>
    </submittedName>
</protein>
<dbReference type="Proteomes" id="UP000501868">
    <property type="component" value="Chromosome"/>
</dbReference>
<evidence type="ECO:0000313" key="1">
    <source>
        <dbReference type="EMBL" id="QIZ08476.1"/>
    </source>
</evidence>
<organism evidence="1 2">
    <name type="scientific">Priestia megaterium</name>
    <name type="common">Bacillus megaterium</name>
    <dbReference type="NCBI Taxonomy" id="1404"/>
    <lineage>
        <taxon>Bacteria</taxon>
        <taxon>Bacillati</taxon>
        <taxon>Bacillota</taxon>
        <taxon>Bacilli</taxon>
        <taxon>Bacillales</taxon>
        <taxon>Bacillaceae</taxon>
        <taxon>Priestia</taxon>
    </lineage>
</organism>
<dbReference type="EMBL" id="CP051128">
    <property type="protein sequence ID" value="QIZ08476.1"/>
    <property type="molecule type" value="Genomic_DNA"/>
</dbReference>
<evidence type="ECO:0000313" key="2">
    <source>
        <dbReference type="Proteomes" id="UP000501868"/>
    </source>
</evidence>
<gene>
    <name evidence="1" type="ORF">HFZ78_18640</name>
</gene>
<sequence>MHIINEWLSGLWDWFWYFHQGKIKYKVFDHGDTYKVMATDGRTAVWNCYGSTPEAAKEMALFKLKLALNEESKEN</sequence>